<evidence type="ECO:0000313" key="3">
    <source>
        <dbReference type="EMBL" id="WWX73823.1"/>
    </source>
</evidence>
<feature type="signal peptide" evidence="2">
    <location>
        <begin position="1"/>
        <end position="21"/>
    </location>
</feature>
<dbReference type="InterPro" id="IPR037873">
    <property type="entry name" value="BamE-like"/>
</dbReference>
<evidence type="ECO:0000256" key="2">
    <source>
        <dbReference type="SAM" id="SignalP"/>
    </source>
</evidence>
<dbReference type="Gene3D" id="3.30.1450.10">
    <property type="match status" value="1"/>
</dbReference>
<accession>A0AAX4LII0</accession>
<dbReference type="AlphaFoldDB" id="A0AAX4LII0"/>
<dbReference type="RefSeq" id="WP_000720275.1">
    <property type="nucleotide sequence ID" value="NZ_CACRWT010000002.1"/>
</dbReference>
<gene>
    <name evidence="3" type="ORF">V9Z47_12830</name>
</gene>
<protein>
    <recommendedName>
        <fullName evidence="5">Lipoprotein</fullName>
    </recommendedName>
</protein>
<proteinExistence type="predicted"/>
<dbReference type="PROSITE" id="PS51257">
    <property type="entry name" value="PROKAR_LIPOPROTEIN"/>
    <property type="match status" value="1"/>
</dbReference>
<evidence type="ECO:0008006" key="5">
    <source>
        <dbReference type="Google" id="ProtNLM"/>
    </source>
</evidence>
<feature type="chain" id="PRO_5044016546" description="Lipoprotein" evidence="2">
    <location>
        <begin position="22"/>
        <end position="124"/>
    </location>
</feature>
<reference evidence="3" key="1">
    <citation type="submission" date="2024-03" db="EMBL/GenBank/DDBJ databases">
        <title>Epithelial relay of microbial signals coordinates intestinal macrophage supported barrier repair.</title>
        <authorList>
            <person name="Tsai M.T."/>
        </authorList>
    </citation>
    <scope>NUCLEOTIDE SEQUENCE</scope>
    <source>
        <strain evidence="3">MS 21-1</strain>
    </source>
</reference>
<dbReference type="Proteomes" id="UP001383096">
    <property type="component" value="Chromosome"/>
</dbReference>
<sequence length="124" mass="13939">MKKIIKAVLIGVMALALTGCARSTDFVKLADKNLQVGMTCEQVNKIMGEPQRIEHDGNYSYHVWYSVTSTIGFTYMDVEELSPSRVIAKFDNCILKEWKDRSKAKSVYNTITHSSPGTAIKDFN</sequence>
<dbReference type="EMBL" id="CP146670">
    <property type="protein sequence ID" value="WWX73823.1"/>
    <property type="molecule type" value="Genomic_DNA"/>
</dbReference>
<evidence type="ECO:0000256" key="1">
    <source>
        <dbReference type="ARBA" id="ARBA00022729"/>
    </source>
</evidence>
<name>A0AAX4LII0_ECOLX</name>
<organism evidence="3 4">
    <name type="scientific">Escherichia coli</name>
    <dbReference type="NCBI Taxonomy" id="562"/>
    <lineage>
        <taxon>Bacteria</taxon>
        <taxon>Pseudomonadati</taxon>
        <taxon>Pseudomonadota</taxon>
        <taxon>Gammaproteobacteria</taxon>
        <taxon>Enterobacterales</taxon>
        <taxon>Enterobacteriaceae</taxon>
        <taxon>Escherichia</taxon>
    </lineage>
</organism>
<evidence type="ECO:0000313" key="4">
    <source>
        <dbReference type="Proteomes" id="UP001383096"/>
    </source>
</evidence>
<keyword evidence="1 2" id="KW-0732">Signal</keyword>